<dbReference type="KEGG" id="kuy:FY550_10435"/>
<dbReference type="GO" id="GO:0019646">
    <property type="term" value="P:aerobic electron transport chain"/>
    <property type="evidence" value="ECO:0007669"/>
    <property type="project" value="TreeGrafter"/>
</dbReference>
<dbReference type="OrthoDB" id="9781621at2"/>
<organism evidence="6 7">
    <name type="scientific">Kushneria phosphatilytica</name>
    <dbReference type="NCBI Taxonomy" id="657387"/>
    <lineage>
        <taxon>Bacteria</taxon>
        <taxon>Pseudomonadati</taxon>
        <taxon>Pseudomonadota</taxon>
        <taxon>Gammaproteobacteria</taxon>
        <taxon>Oceanospirillales</taxon>
        <taxon>Halomonadaceae</taxon>
        <taxon>Kushneria</taxon>
    </lineage>
</organism>
<reference evidence="6 7" key="1">
    <citation type="submission" date="2019-08" db="EMBL/GenBank/DDBJ databases">
        <title>Complete genome sequence of Kushneria sp. YCWA18, a halophilic phosphate-solubilizing bacterium isolated from Daqiao saltern in China.</title>
        <authorList>
            <person name="Du G.-X."/>
            <person name="Qu L.-Y."/>
        </authorList>
    </citation>
    <scope>NUCLEOTIDE SEQUENCE [LARGE SCALE GENOMIC DNA]</scope>
    <source>
        <strain evidence="6 7">YCWA18</strain>
    </source>
</reference>
<accession>A0A1S1NZJ7</accession>
<dbReference type="RefSeq" id="WP_070977840.1">
    <property type="nucleotide sequence ID" value="NZ_CP043420.1"/>
</dbReference>
<dbReference type="Pfam" id="PF07992">
    <property type="entry name" value="Pyr_redox_2"/>
    <property type="match status" value="1"/>
</dbReference>
<name>A0A1S1NZJ7_9GAMM</name>
<dbReference type="Gene3D" id="3.50.50.100">
    <property type="match status" value="1"/>
</dbReference>
<keyword evidence="7" id="KW-1185">Reference proteome</keyword>
<keyword evidence="4" id="KW-0274">FAD</keyword>
<dbReference type="PRINTS" id="PR00368">
    <property type="entry name" value="FADPNR"/>
</dbReference>
<evidence type="ECO:0000256" key="4">
    <source>
        <dbReference type="ARBA" id="ARBA00022827"/>
    </source>
</evidence>
<dbReference type="Proteomes" id="UP000322553">
    <property type="component" value="Chromosome"/>
</dbReference>
<dbReference type="EMBL" id="CP043420">
    <property type="protein sequence ID" value="QEL11508.1"/>
    <property type="molecule type" value="Genomic_DNA"/>
</dbReference>
<dbReference type="SUPFAM" id="SSF51905">
    <property type="entry name" value="FAD/NAD(P)-binding domain"/>
    <property type="match status" value="1"/>
</dbReference>
<gene>
    <name evidence="6" type="ORF">FY550_10435</name>
</gene>
<evidence type="ECO:0000313" key="7">
    <source>
        <dbReference type="Proteomes" id="UP000322553"/>
    </source>
</evidence>
<dbReference type="InterPro" id="IPR051169">
    <property type="entry name" value="NADH-Q_oxidoreductase"/>
</dbReference>
<comment type="similarity">
    <text evidence="2">Belongs to the NADH dehydrogenase family.</text>
</comment>
<dbReference type="PRINTS" id="PR00411">
    <property type="entry name" value="PNDRDTASEI"/>
</dbReference>
<comment type="cofactor">
    <cofactor evidence="1">
        <name>FAD</name>
        <dbReference type="ChEBI" id="CHEBI:57692"/>
    </cofactor>
</comment>
<protein>
    <submittedName>
        <fullName evidence="6">NAD(P)/FAD-dependent oxidoreductase</fullName>
    </submittedName>
</protein>
<evidence type="ECO:0000256" key="5">
    <source>
        <dbReference type="ARBA" id="ARBA00023002"/>
    </source>
</evidence>
<evidence type="ECO:0000256" key="3">
    <source>
        <dbReference type="ARBA" id="ARBA00022630"/>
    </source>
</evidence>
<keyword evidence="3" id="KW-0285">Flavoprotein</keyword>
<proteinExistence type="inferred from homology"/>
<evidence type="ECO:0000256" key="1">
    <source>
        <dbReference type="ARBA" id="ARBA00001974"/>
    </source>
</evidence>
<evidence type="ECO:0000313" key="6">
    <source>
        <dbReference type="EMBL" id="QEL11508.1"/>
    </source>
</evidence>
<dbReference type="AlphaFoldDB" id="A0A1S1NZJ7"/>
<dbReference type="PANTHER" id="PTHR42913:SF3">
    <property type="entry name" value="64 KDA MITOCHONDRIAL NADH DEHYDROGENASE (EUROFUNG)"/>
    <property type="match status" value="1"/>
</dbReference>
<dbReference type="InterPro" id="IPR036188">
    <property type="entry name" value="FAD/NAD-bd_sf"/>
</dbReference>
<dbReference type="PANTHER" id="PTHR42913">
    <property type="entry name" value="APOPTOSIS-INDUCING FACTOR 1"/>
    <property type="match status" value="1"/>
</dbReference>
<evidence type="ECO:0000256" key="2">
    <source>
        <dbReference type="ARBA" id="ARBA00005272"/>
    </source>
</evidence>
<dbReference type="GO" id="GO:0003955">
    <property type="term" value="F:NAD(P)H dehydrogenase (quinone) activity"/>
    <property type="evidence" value="ECO:0007669"/>
    <property type="project" value="TreeGrafter"/>
</dbReference>
<dbReference type="STRING" id="657387.BH688_06700"/>
<sequence length="432" mass="47885">MSLPRIVVVGGGAGGFELATRLGRKLGRHNRAEIILVDRNPTHIWKPLLHEVATGALDQGLDEVSYQAHARSHGYRYQLGTLSGLDREARHITLAPVHDEKGETVLGERTLRYDYLVLSVGSVSNDFGTPGVAEHCYFLDSTRQAEAFRQAMLNTFLRYSDPAHREKSHLSVAIVGGGATGVELSAELHNATQMLNSYGYSEIDRDQLQIHLIEAAPRILPALPERIGESARRELDKLGVQIHTDTKITSADRRGFDTADGSRIDADLTVWAAGVRAPEVLSELGLSTQRNHQIRVHQTMQSVDDERIFALGDCAACPQGEDRMVPPRAQAAHQMANTLYGNLVAAMNNRPLKKFHYRDMGSLISLAHFDAVGNVMRGASARGLFVEGALAKLFYASLYRMHQRAIHGSFRTALKIMVDRLNNWLRPRLKLH</sequence>
<keyword evidence="5" id="KW-0560">Oxidoreductase</keyword>
<dbReference type="InterPro" id="IPR023753">
    <property type="entry name" value="FAD/NAD-binding_dom"/>
</dbReference>